<comment type="caution">
    <text evidence="1">The sequence shown here is derived from an EMBL/GenBank/DDBJ whole genome shotgun (WGS) entry which is preliminary data.</text>
</comment>
<evidence type="ECO:0000313" key="1">
    <source>
        <dbReference type="EMBL" id="OKP04957.1"/>
    </source>
</evidence>
<sequence length="53" mass="5874">MLLFRQINISPASERSGEAEGNGHLEFEAPQASRGRWISCRISRRNGRASGTD</sequence>
<keyword evidence="2" id="KW-1185">Reference proteome</keyword>
<evidence type="ECO:0000313" key="2">
    <source>
        <dbReference type="Proteomes" id="UP000186955"/>
    </source>
</evidence>
<reference evidence="1 2" key="1">
    <citation type="submission" date="2016-10" db="EMBL/GenBank/DDBJ databases">
        <title>Genome sequence of the ascomycete fungus Penicillium subrubescens.</title>
        <authorList>
            <person name="De Vries R.P."/>
            <person name="Peng M."/>
            <person name="Dilokpimol A."/>
            <person name="Hilden K."/>
            <person name="Makela M.R."/>
            <person name="Grigoriev I."/>
            <person name="Riley R."/>
            <person name="Granchi Z."/>
        </authorList>
    </citation>
    <scope>NUCLEOTIDE SEQUENCE [LARGE SCALE GENOMIC DNA]</scope>
    <source>
        <strain evidence="1 2">CBS 132785</strain>
    </source>
</reference>
<proteinExistence type="predicted"/>
<dbReference type="Proteomes" id="UP000186955">
    <property type="component" value="Unassembled WGS sequence"/>
</dbReference>
<organism evidence="1 2">
    <name type="scientific">Penicillium subrubescens</name>
    <dbReference type="NCBI Taxonomy" id="1316194"/>
    <lineage>
        <taxon>Eukaryota</taxon>
        <taxon>Fungi</taxon>
        <taxon>Dikarya</taxon>
        <taxon>Ascomycota</taxon>
        <taxon>Pezizomycotina</taxon>
        <taxon>Eurotiomycetes</taxon>
        <taxon>Eurotiomycetidae</taxon>
        <taxon>Eurotiales</taxon>
        <taxon>Aspergillaceae</taxon>
        <taxon>Penicillium</taxon>
    </lineage>
</organism>
<dbReference type="AlphaFoldDB" id="A0A1Q5TXJ4"/>
<protein>
    <submittedName>
        <fullName evidence="1">Uncharacterized protein</fullName>
    </submittedName>
</protein>
<name>A0A1Q5TXJ4_9EURO</name>
<accession>A0A1Q5TXJ4</accession>
<dbReference type="EMBL" id="MNBE01000607">
    <property type="protein sequence ID" value="OKP04957.1"/>
    <property type="molecule type" value="Genomic_DNA"/>
</dbReference>
<gene>
    <name evidence="1" type="ORF">PENSUB_6702</name>
</gene>